<dbReference type="Pfam" id="PF13456">
    <property type="entry name" value="RVT_3"/>
    <property type="match status" value="1"/>
</dbReference>
<feature type="compositionally biased region" description="Polar residues" evidence="1">
    <location>
        <begin position="246"/>
        <end position="257"/>
    </location>
</feature>
<dbReference type="CDD" id="cd06222">
    <property type="entry name" value="RNase_H_like"/>
    <property type="match status" value="1"/>
</dbReference>
<accession>A0ABQ7MKJ5</accession>
<feature type="domain" description="RNase H type-1" evidence="2">
    <location>
        <begin position="376"/>
        <end position="494"/>
    </location>
</feature>
<dbReference type="PANTHER" id="PTHR47074:SF11">
    <property type="entry name" value="REVERSE TRANSCRIPTASE-LIKE PROTEIN"/>
    <property type="match status" value="1"/>
</dbReference>
<feature type="region of interest" description="Disordered" evidence="1">
    <location>
        <begin position="221"/>
        <end position="282"/>
    </location>
</feature>
<evidence type="ECO:0000256" key="1">
    <source>
        <dbReference type="SAM" id="MobiDB-lite"/>
    </source>
</evidence>
<feature type="region of interest" description="Disordered" evidence="1">
    <location>
        <begin position="1"/>
        <end position="130"/>
    </location>
</feature>
<dbReference type="PANTHER" id="PTHR47074">
    <property type="entry name" value="BNAC02G40300D PROTEIN"/>
    <property type="match status" value="1"/>
</dbReference>
<keyword evidence="4" id="KW-1185">Reference proteome</keyword>
<dbReference type="InterPro" id="IPR036397">
    <property type="entry name" value="RNaseH_sf"/>
</dbReference>
<reference evidence="3 4" key="1">
    <citation type="submission" date="2021-03" db="EMBL/GenBank/DDBJ databases">
        <authorList>
            <person name="King G.J."/>
            <person name="Bancroft I."/>
            <person name="Baten A."/>
            <person name="Bloomfield J."/>
            <person name="Borpatragohain P."/>
            <person name="He Z."/>
            <person name="Irish N."/>
            <person name="Irwin J."/>
            <person name="Liu K."/>
            <person name="Mauleon R.P."/>
            <person name="Moore J."/>
            <person name="Morris R."/>
            <person name="Ostergaard L."/>
            <person name="Wang B."/>
            <person name="Wells R."/>
        </authorList>
    </citation>
    <scope>NUCLEOTIDE SEQUENCE [LARGE SCALE GENOMIC DNA]</scope>
    <source>
        <strain evidence="3">R-o-18</strain>
        <tissue evidence="3">Leaf</tissue>
    </source>
</reference>
<gene>
    <name evidence="3" type="primary">A05g510110.1_BraROA</name>
    <name evidence="3" type="ORF">IGI04_021070</name>
</gene>
<dbReference type="Gene3D" id="3.30.420.10">
    <property type="entry name" value="Ribonuclease H-like superfamily/Ribonuclease H"/>
    <property type="match status" value="1"/>
</dbReference>
<proteinExistence type="predicted"/>
<protein>
    <recommendedName>
        <fullName evidence="2">RNase H type-1 domain-containing protein</fullName>
    </recommendedName>
</protein>
<feature type="compositionally biased region" description="Basic and acidic residues" evidence="1">
    <location>
        <begin position="22"/>
        <end position="34"/>
    </location>
</feature>
<dbReference type="InterPro" id="IPR012337">
    <property type="entry name" value="RNaseH-like_sf"/>
</dbReference>
<organism evidence="3 4">
    <name type="scientific">Brassica rapa subsp. trilocularis</name>
    <dbReference type="NCBI Taxonomy" id="1813537"/>
    <lineage>
        <taxon>Eukaryota</taxon>
        <taxon>Viridiplantae</taxon>
        <taxon>Streptophyta</taxon>
        <taxon>Embryophyta</taxon>
        <taxon>Tracheophyta</taxon>
        <taxon>Spermatophyta</taxon>
        <taxon>Magnoliopsida</taxon>
        <taxon>eudicotyledons</taxon>
        <taxon>Gunneridae</taxon>
        <taxon>Pentapetalae</taxon>
        <taxon>rosids</taxon>
        <taxon>malvids</taxon>
        <taxon>Brassicales</taxon>
        <taxon>Brassicaceae</taxon>
        <taxon>Brassiceae</taxon>
        <taxon>Brassica</taxon>
    </lineage>
</organism>
<evidence type="ECO:0000313" key="3">
    <source>
        <dbReference type="EMBL" id="KAG5399256.1"/>
    </source>
</evidence>
<evidence type="ECO:0000259" key="2">
    <source>
        <dbReference type="Pfam" id="PF13456"/>
    </source>
</evidence>
<dbReference type="InterPro" id="IPR002156">
    <property type="entry name" value="RNaseH_domain"/>
</dbReference>
<dbReference type="SUPFAM" id="SSF53098">
    <property type="entry name" value="Ribonuclease H-like"/>
    <property type="match status" value="1"/>
</dbReference>
<name>A0ABQ7MKJ5_BRACM</name>
<feature type="compositionally biased region" description="Basic and acidic residues" evidence="1">
    <location>
        <begin position="41"/>
        <end position="74"/>
    </location>
</feature>
<feature type="compositionally biased region" description="Basic and acidic residues" evidence="1">
    <location>
        <begin position="82"/>
        <end position="98"/>
    </location>
</feature>
<evidence type="ECO:0000313" key="4">
    <source>
        <dbReference type="Proteomes" id="UP000823674"/>
    </source>
</evidence>
<dbReference type="Proteomes" id="UP000823674">
    <property type="component" value="Chromosome A05"/>
</dbReference>
<comment type="caution">
    <text evidence="3">The sequence shown here is derived from an EMBL/GenBank/DDBJ whole genome shotgun (WGS) entry which is preliminary data.</text>
</comment>
<dbReference type="EMBL" id="JADBGQ010000005">
    <property type="protein sequence ID" value="KAG5399256.1"/>
    <property type="molecule type" value="Genomic_DNA"/>
</dbReference>
<feature type="compositionally biased region" description="Basic residues" evidence="1">
    <location>
        <begin position="258"/>
        <end position="276"/>
    </location>
</feature>
<sequence length="507" mass="56635">MGSDRETSNNRVSSRSQNIPPHYERRRDVTHDTTSHQTYKRPRDFLKDRLSGGYHREPPAYKRSRYDAPRDRGETPLSRENLYSKEQREASPRTERKQQAMGETQRLERSSSSRSVNETPARGVPLQEGSPQLLQQIPHEALEGAMEEVRDVMTKYTNCVDPTERAARQERFRLAEEEGEVEVAATNMLLAELASHELTPLEEPTTVSPRVPALQRLGPSIETAPPEMAEPILKRKPGRPPGPRRIQSSPKMLQGSCSKKRKTHQTKPPLARRKLSTARGSGGTGAVELWPDLCRVVSLPPVGLQAGSLVPWILWAIWIARNNLIFNNKTSTPEETITKAVVMAREWFLAQEKVTPRKKAIPLPLRLPEGTTVVAVDAAWRGDSNTAGFGWVMKHTGSKVQFETASRSVRSPLSAEGLALRAAIMKCKELGIQQVIFESDSTQLVAALKPQSAPPELYGIVADILHCDVSFKFCSFIWIPRSRNSEADVLAKHALFSENSVLYPLGI</sequence>
<feature type="compositionally biased region" description="Polar residues" evidence="1">
    <location>
        <begin position="9"/>
        <end position="19"/>
    </location>
</feature>
<dbReference type="InterPro" id="IPR044730">
    <property type="entry name" value="RNase_H-like_dom_plant"/>
</dbReference>
<dbReference type="InterPro" id="IPR052929">
    <property type="entry name" value="RNase_H-like_EbsB-rel"/>
</dbReference>